<dbReference type="KEGG" id="jde:Jden_0977"/>
<dbReference type="InterPro" id="IPR003593">
    <property type="entry name" value="AAA+_ATPase"/>
</dbReference>
<comment type="similarity">
    <text evidence="7">Belongs to the SMC family.</text>
</comment>
<evidence type="ECO:0000313" key="9">
    <source>
        <dbReference type="EMBL" id="ACV08633.1"/>
    </source>
</evidence>
<evidence type="ECO:0000256" key="6">
    <source>
        <dbReference type="ARBA" id="ARBA00023125"/>
    </source>
</evidence>
<dbReference type="Gene3D" id="6.10.140.1720">
    <property type="match status" value="1"/>
</dbReference>
<dbReference type="GO" id="GO:0007059">
    <property type="term" value="P:chromosome segregation"/>
    <property type="evidence" value="ECO:0007669"/>
    <property type="project" value="UniProtKB-UniRule"/>
</dbReference>
<feature type="coiled-coil region" evidence="7">
    <location>
        <begin position="241"/>
        <end position="268"/>
    </location>
</feature>
<keyword evidence="10" id="KW-1185">Reference proteome</keyword>
<gene>
    <name evidence="7" type="primary">smc</name>
    <name evidence="9" type="ordered locus">Jden_0977</name>
</gene>
<dbReference type="GO" id="GO:0005737">
    <property type="term" value="C:cytoplasm"/>
    <property type="evidence" value="ECO:0007669"/>
    <property type="project" value="UniProtKB-SubCell"/>
</dbReference>
<keyword evidence="4 7" id="KW-0067">ATP-binding</keyword>
<dbReference type="GO" id="GO:0016887">
    <property type="term" value="F:ATP hydrolysis activity"/>
    <property type="evidence" value="ECO:0007669"/>
    <property type="project" value="InterPro"/>
</dbReference>
<comment type="subunit">
    <text evidence="7">Homodimer.</text>
</comment>
<sequence>MHLKTLTVRGFKSFASATRFDFEPGITCVVGPNGSGKSNVVDALAWVMGEQGAKTLRGGKMEDVIFAGTSARPALGRAEVSLTIDNSDGRLPIEFSEVTITRTLFRQGGSEYAINGAPVRLLDIQELLSDTGLGREMHVIVGQGQLDTVLRATPTERRGFIEEAAGVLKHRRRKEKALRKLDSMQGNLLRLADLLAELSRQLGPLARQAQAAQRAAILQAIDRDTNQRLLADDLTTASALLKDRQQVLTQAREQRDDINRQLDVVRSNLAHQEKAAADASPRRSALSQAVITLSRNHERLKSLIHVAEERLRHLGDTHTTPPITTTHTTEAAARHVRTAITQLDAQLTEQRDKLARITATRTALTERLNKAERAHNDQVAAHRHYEKKRDQLTADLAAHRALMDNIADDLATAQQSATEALAALNKLSEPTDLPPAPDTPPDQLNQARAMERTWAARSAELARELATATSNLSAAQARVDILTAQLRDVPTHLSDHHDVHGTLVEFLDPTAAHAPQMMVVLGSLLDALVVATEKGAYELAQADDNGQLHLIHLPPVTESSSTLATSPHLSEHIPGLISAPDPQLRAQLTLFLHQWLADTVHVPHLEDARAWVKAHPTDTAVTDQCDVVRSHHINTRRQGSAHALVKEERDRHHHDVATWNARCEELTREHNAAVQRHQAAIEQVRVAEEQWSNERSQYSDLRAQHAHASAQREGARVAHQRATSHVTSLMAKHTAAHTRVTELTTLLNEHLATEPEQPAAQSSKEREALNGELRTVYDHETEAKVHLRALQEQRTAQQGKLASLTAAIDRERRAIEVAQQLADQRARQRQATSEVAEQAHALVIHVERSERDAREQLALLEDAYLAANEHISGLRNKERSLSERHDEAKDHLHTIDLEVSALHAEHTRLIDRAMAEFGFDAEQLIDQYGPHQYTPNYREALKKGGDSVLEMTQPFDRAGVEAARESARKKLSTMGKINPLALEEYKALEERHVFLAQQLDDLKKSRADLLTLIRDIDDEVKAVFLSAYEDTAAHFERIFPRLFPGGTGRMTLTDPQDPLGTGIEIEARPAGKKVTRISLLSGGERSLVAVALLVAIFKARPSPFYVMDEVEAALDDMNLSRLLLLFKELQEDSQLIVITHQKRTMEISDALYGVTMHNDGVSTVISHRLTAS</sequence>
<dbReference type="NCBIfam" id="TIGR02168">
    <property type="entry name" value="SMC_prok_B"/>
    <property type="match status" value="1"/>
</dbReference>
<evidence type="ECO:0000256" key="1">
    <source>
        <dbReference type="ARBA" id="ARBA00004496"/>
    </source>
</evidence>
<comment type="subcellular location">
    <subcellularLocation>
        <location evidence="1 7">Cytoplasm</location>
    </subcellularLocation>
</comment>
<dbReference type="SUPFAM" id="SSF75553">
    <property type="entry name" value="Smc hinge domain"/>
    <property type="match status" value="1"/>
</dbReference>
<feature type="binding site" evidence="7">
    <location>
        <begin position="32"/>
        <end position="39"/>
    </location>
    <ligand>
        <name>ATP</name>
        <dbReference type="ChEBI" id="CHEBI:30616"/>
    </ligand>
</feature>
<dbReference type="OrthoDB" id="9808768at2"/>
<feature type="coiled-coil region" evidence="7">
    <location>
        <begin position="458"/>
        <end position="485"/>
    </location>
</feature>
<protein>
    <recommendedName>
        <fullName evidence="7">Chromosome partition protein Smc</fullName>
    </recommendedName>
</protein>
<comment type="domain">
    <text evidence="7">Contains large globular domains required for ATP hydrolysis at each terminus and a third globular domain forming a flexible hinge near the middle of the molecule. These domains are separated by coiled-coil structures.</text>
</comment>
<proteinExistence type="inferred from homology"/>
<dbReference type="EMBL" id="CP001706">
    <property type="protein sequence ID" value="ACV08633.1"/>
    <property type="molecule type" value="Genomic_DNA"/>
</dbReference>
<dbReference type="STRING" id="471856.Jden_0977"/>
<feature type="coiled-coil region" evidence="7">
    <location>
        <begin position="340"/>
        <end position="374"/>
    </location>
</feature>
<dbReference type="Proteomes" id="UP000000628">
    <property type="component" value="Chromosome"/>
</dbReference>
<dbReference type="Pfam" id="PF02463">
    <property type="entry name" value="SMC_N"/>
    <property type="match status" value="1"/>
</dbReference>
<dbReference type="InterPro" id="IPR011890">
    <property type="entry name" value="SMC_prok"/>
</dbReference>
<dbReference type="CDD" id="cd03278">
    <property type="entry name" value="ABC_SMC_barmotin"/>
    <property type="match status" value="1"/>
</dbReference>
<organism evidence="9 10">
    <name type="scientific">Jonesia denitrificans (strain ATCC 14870 / DSM 20603 / BCRC 15368 / CIP 55.134 / JCM 11481 / NBRC 15587 / NCTC 10816 / Prevot 55134)</name>
    <name type="common">Listeria denitrificans</name>
    <dbReference type="NCBI Taxonomy" id="471856"/>
    <lineage>
        <taxon>Bacteria</taxon>
        <taxon>Bacillati</taxon>
        <taxon>Actinomycetota</taxon>
        <taxon>Actinomycetes</taxon>
        <taxon>Micrococcales</taxon>
        <taxon>Jonesiaceae</taxon>
        <taxon>Jonesia</taxon>
    </lineage>
</organism>
<dbReference type="SUPFAM" id="SSF52540">
    <property type="entry name" value="P-loop containing nucleoside triphosphate hydrolases"/>
    <property type="match status" value="1"/>
</dbReference>
<evidence type="ECO:0000256" key="5">
    <source>
        <dbReference type="ARBA" id="ARBA00023054"/>
    </source>
</evidence>
<evidence type="ECO:0000256" key="4">
    <source>
        <dbReference type="ARBA" id="ARBA00022840"/>
    </source>
</evidence>
<keyword evidence="3 7" id="KW-0547">Nucleotide-binding</keyword>
<evidence type="ECO:0000256" key="2">
    <source>
        <dbReference type="ARBA" id="ARBA00022490"/>
    </source>
</evidence>
<evidence type="ECO:0000259" key="8">
    <source>
        <dbReference type="SMART" id="SM00382"/>
    </source>
</evidence>
<accession>C7R311</accession>
<evidence type="ECO:0000256" key="7">
    <source>
        <dbReference type="HAMAP-Rule" id="MF_01894"/>
    </source>
</evidence>
<dbReference type="GO" id="GO:0006260">
    <property type="term" value="P:DNA replication"/>
    <property type="evidence" value="ECO:0007669"/>
    <property type="project" value="UniProtKB-UniRule"/>
</dbReference>
<keyword evidence="2 7" id="KW-0963">Cytoplasm</keyword>
<evidence type="ECO:0000256" key="3">
    <source>
        <dbReference type="ARBA" id="ARBA00022741"/>
    </source>
</evidence>
<dbReference type="FunFam" id="3.40.50.300:FF:000901">
    <property type="entry name" value="Chromosome partition protein Smc"/>
    <property type="match status" value="1"/>
</dbReference>
<feature type="domain" description="AAA+ ATPase" evidence="8">
    <location>
        <begin position="23"/>
        <end position="347"/>
    </location>
</feature>
<keyword evidence="5 7" id="KW-0175">Coiled coil</keyword>
<dbReference type="AlphaFoldDB" id="C7R311"/>
<feature type="coiled-coil region" evidence="7">
    <location>
        <begin position="787"/>
        <end position="821"/>
    </location>
</feature>
<dbReference type="HOGENOM" id="CLU_001042_2_2_11"/>
<evidence type="ECO:0000313" key="10">
    <source>
        <dbReference type="Proteomes" id="UP000000628"/>
    </source>
</evidence>
<dbReference type="Gene3D" id="3.40.50.300">
    <property type="entry name" value="P-loop containing nucleotide triphosphate hydrolases"/>
    <property type="match status" value="2"/>
</dbReference>
<dbReference type="GO" id="GO:0005524">
    <property type="term" value="F:ATP binding"/>
    <property type="evidence" value="ECO:0007669"/>
    <property type="project" value="UniProtKB-UniRule"/>
</dbReference>
<dbReference type="FunFam" id="3.40.50.300:FF:000984">
    <property type="entry name" value="Chromosome partition protein Smc"/>
    <property type="match status" value="1"/>
</dbReference>
<reference evidence="9 10" key="1">
    <citation type="journal article" date="2009" name="Stand. Genomic Sci.">
        <title>Complete genome sequence of Jonesia denitrificans type strain (Prevot 55134).</title>
        <authorList>
            <person name="Pukall R."/>
            <person name="Gehrich-Schroter G."/>
            <person name="Lapidus A."/>
            <person name="Nolan M."/>
            <person name="Glavina Del Rio T."/>
            <person name="Lucas S."/>
            <person name="Chen F."/>
            <person name="Tice H."/>
            <person name="Pitluck S."/>
            <person name="Cheng J.F."/>
            <person name="Copeland A."/>
            <person name="Saunders E."/>
            <person name="Brettin T."/>
            <person name="Detter J.C."/>
            <person name="Bruce D."/>
            <person name="Goodwin L."/>
            <person name="Pati A."/>
            <person name="Ivanova N."/>
            <person name="Mavromatis K."/>
            <person name="Ovchinnikova G."/>
            <person name="Chen A."/>
            <person name="Palaniappan K."/>
            <person name="Land M."/>
            <person name="Hauser L."/>
            <person name="Chang Y.J."/>
            <person name="Jeffries C.D."/>
            <person name="Chain P."/>
            <person name="Goker M."/>
            <person name="Bristow J."/>
            <person name="Eisen J.A."/>
            <person name="Markowitz V."/>
            <person name="Hugenholtz P."/>
            <person name="Kyrpides N.C."/>
            <person name="Klenk H.P."/>
            <person name="Han C."/>
        </authorList>
    </citation>
    <scope>NUCLEOTIDE SEQUENCE [LARGE SCALE GENOMIC DNA]</scope>
    <source>
        <strain evidence="10">ATCC 14870 / DSM 20603 / BCRC 15368 / CIP 55.134 / JCM 11481 / NBRC 15587 / NCTC 10816 / Prevot 55134</strain>
    </source>
</reference>
<dbReference type="eggNOG" id="COG1196">
    <property type="taxonomic scope" value="Bacteria"/>
</dbReference>
<dbReference type="HAMAP" id="MF_01894">
    <property type="entry name" value="Smc_prok"/>
    <property type="match status" value="1"/>
</dbReference>
<keyword evidence="6 7" id="KW-0238">DNA-binding</keyword>
<dbReference type="RefSeq" id="WP_015771261.1">
    <property type="nucleotide sequence ID" value="NC_013174.1"/>
</dbReference>
<dbReference type="PANTHER" id="PTHR43977">
    <property type="entry name" value="STRUCTURAL MAINTENANCE OF CHROMOSOMES PROTEIN 3"/>
    <property type="match status" value="1"/>
</dbReference>
<dbReference type="InterPro" id="IPR024704">
    <property type="entry name" value="SMC"/>
</dbReference>
<dbReference type="GO" id="GO:0005694">
    <property type="term" value="C:chromosome"/>
    <property type="evidence" value="ECO:0007669"/>
    <property type="project" value="InterPro"/>
</dbReference>
<dbReference type="InterPro" id="IPR003395">
    <property type="entry name" value="RecF/RecN/SMC_N"/>
</dbReference>
<dbReference type="GO" id="GO:0003677">
    <property type="term" value="F:DNA binding"/>
    <property type="evidence" value="ECO:0007669"/>
    <property type="project" value="UniProtKB-UniRule"/>
</dbReference>
<dbReference type="PIRSF" id="PIRSF005719">
    <property type="entry name" value="SMC"/>
    <property type="match status" value="1"/>
</dbReference>
<dbReference type="InterPro" id="IPR036277">
    <property type="entry name" value="SMC_hinge_sf"/>
</dbReference>
<dbReference type="SMART" id="SM00382">
    <property type="entry name" value="AAA"/>
    <property type="match status" value="1"/>
</dbReference>
<comment type="function">
    <text evidence="7">Required for chromosome condensation and partitioning.</text>
</comment>
<dbReference type="GO" id="GO:0030261">
    <property type="term" value="P:chromosome condensation"/>
    <property type="evidence" value="ECO:0007669"/>
    <property type="project" value="InterPro"/>
</dbReference>
<dbReference type="GO" id="GO:0007062">
    <property type="term" value="P:sister chromatid cohesion"/>
    <property type="evidence" value="ECO:0007669"/>
    <property type="project" value="InterPro"/>
</dbReference>
<name>C7R311_JONDD</name>
<dbReference type="InterPro" id="IPR027417">
    <property type="entry name" value="P-loop_NTPase"/>
</dbReference>